<sequence>MEFRKLEVFPIYEETGVELYVAVFSEGATSQTKQTINMNKFLIICSLLVISSMMTEAIFDGGIISIPAGLALAGIVGLKVAGGIGFGAGVLASRGGRRGGLRFGRSVESIEDRFLQASVDDADDCAKKLVCMVNATPEESMTAEEKVVAEMFGYQDEINVSKSSVEFDLAALVGRKAGPAQCKSIYARCPHNQKYLIETINMNKFLIICSLLVISSMMTEAIFDGGIISIPAGLALAGIVGLKVAGGIGFGAGVLASRGGRRGGHRFGRSTINMNKFLIICSLLVISSMMTEAIFDGGIISIPAGLALAGIVGLKVAGGIGFGAGVLASRGGRRGGLRFGRSVESIEDRFLQASVDDADDCAKKLVCMVNATPEESMTAEEKVVAEMFGYQDEINVSKSSVEFDLAALVGRKAGPAQCKSIYARCPHNQKYLIEKHLKGEDGEVEQVEGEEVGEALEDLSEYGLETCYNYDTPIAGQSNACALVLLAKECLNMNNLIMNKFLLICTLLIANSYVSEAIFDGGLISIPILAGIVGLKIAGGIGFGAGVLASRGGRRGGRHFRGRRRFGRSVTEPEVGDAFLQASVEDADDCAKKMVCMVNSKPSEELSEVENTIQKMFGQDDEINVSKSTVEFDLAALVGRKAGYLQCKSVYARCPHSKEYLVQVFSACSMRMVVLERNAWDTRGTPLGIITMGWKIDRERQAEFLGEEVEPSS</sequence>
<feature type="transmembrane region" description="Helical" evidence="1">
    <location>
        <begin position="234"/>
        <end position="256"/>
    </location>
</feature>
<dbReference type="PANTHER" id="PTHR21398:SF6">
    <property type="entry name" value="AGAP007094-PA"/>
    <property type="match status" value="1"/>
</dbReference>
<protein>
    <submittedName>
        <fullName evidence="2">Uncharacterized protein</fullName>
    </submittedName>
</protein>
<dbReference type="AlphaFoldDB" id="A0A553PG03"/>
<feature type="transmembrane region" description="Helical" evidence="1">
    <location>
        <begin position="501"/>
        <end position="519"/>
    </location>
</feature>
<evidence type="ECO:0000313" key="3">
    <source>
        <dbReference type="Proteomes" id="UP000318571"/>
    </source>
</evidence>
<feature type="transmembrane region" description="Helical" evidence="1">
    <location>
        <begin position="41"/>
        <end position="64"/>
    </location>
</feature>
<accession>A0A553PG03</accession>
<dbReference type="EMBL" id="VCGU01000004">
    <property type="protein sequence ID" value="TRY76593.1"/>
    <property type="molecule type" value="Genomic_DNA"/>
</dbReference>
<name>A0A553PG03_TIGCA</name>
<evidence type="ECO:0000256" key="1">
    <source>
        <dbReference type="SAM" id="Phobius"/>
    </source>
</evidence>
<gene>
    <name evidence="2" type="ORF">TCAL_05329</name>
</gene>
<feature type="transmembrane region" description="Helical" evidence="1">
    <location>
        <begin position="205"/>
        <end position="228"/>
    </location>
</feature>
<keyword evidence="1" id="KW-0472">Membrane</keyword>
<organism evidence="2 3">
    <name type="scientific">Tigriopus californicus</name>
    <name type="common">Marine copepod</name>
    <dbReference type="NCBI Taxonomy" id="6832"/>
    <lineage>
        <taxon>Eukaryota</taxon>
        <taxon>Metazoa</taxon>
        <taxon>Ecdysozoa</taxon>
        <taxon>Arthropoda</taxon>
        <taxon>Crustacea</taxon>
        <taxon>Multicrustacea</taxon>
        <taxon>Hexanauplia</taxon>
        <taxon>Copepoda</taxon>
        <taxon>Harpacticoida</taxon>
        <taxon>Harpacticidae</taxon>
        <taxon>Tigriopus</taxon>
    </lineage>
</organism>
<feature type="transmembrane region" description="Helical" evidence="1">
    <location>
        <begin position="306"/>
        <end position="328"/>
    </location>
</feature>
<comment type="caution">
    <text evidence="2">The sequence shown here is derived from an EMBL/GenBank/DDBJ whole genome shotgun (WGS) entry which is preliminary data.</text>
</comment>
<dbReference type="Proteomes" id="UP000318571">
    <property type="component" value="Chromosome 5"/>
</dbReference>
<feature type="transmembrane region" description="Helical" evidence="1">
    <location>
        <begin position="70"/>
        <end position="92"/>
    </location>
</feature>
<reference evidence="2 3" key="1">
    <citation type="journal article" date="2018" name="Nat. Ecol. Evol.">
        <title>Genomic signatures of mitonuclear coevolution across populations of Tigriopus californicus.</title>
        <authorList>
            <person name="Barreto F.S."/>
            <person name="Watson E.T."/>
            <person name="Lima T.G."/>
            <person name="Willett C.S."/>
            <person name="Edmands S."/>
            <person name="Li W."/>
            <person name="Burton R.S."/>
        </authorList>
    </citation>
    <scope>NUCLEOTIDE SEQUENCE [LARGE SCALE GENOMIC DNA]</scope>
    <source>
        <strain evidence="2 3">San Diego</strain>
    </source>
</reference>
<keyword evidence="1" id="KW-1133">Transmembrane helix</keyword>
<feature type="transmembrane region" description="Helical" evidence="1">
    <location>
        <begin position="277"/>
        <end position="300"/>
    </location>
</feature>
<proteinExistence type="predicted"/>
<feature type="transmembrane region" description="Helical" evidence="1">
    <location>
        <begin position="525"/>
        <end position="549"/>
    </location>
</feature>
<evidence type="ECO:0000313" key="2">
    <source>
        <dbReference type="EMBL" id="TRY76593.1"/>
    </source>
</evidence>
<keyword evidence="1" id="KW-0812">Transmembrane</keyword>
<dbReference type="PANTHER" id="PTHR21398">
    <property type="entry name" value="AGAP007094-PA"/>
    <property type="match status" value="1"/>
</dbReference>
<keyword evidence="3" id="KW-1185">Reference proteome</keyword>